<dbReference type="Pfam" id="PF07576">
    <property type="entry name" value="BRAP2"/>
    <property type="match status" value="1"/>
</dbReference>
<dbReference type="OrthoDB" id="273556at2759"/>
<dbReference type="InterPro" id="IPR034931">
    <property type="entry name" value="ETP1_RRM"/>
</dbReference>
<keyword evidence="10" id="KW-1185">Reference proteome</keyword>
<evidence type="ECO:0000256" key="5">
    <source>
        <dbReference type="SAM" id="Coils"/>
    </source>
</evidence>
<protein>
    <submittedName>
        <fullName evidence="9">Zf-UBP-domain-containing protein</fullName>
    </submittedName>
</protein>
<evidence type="ECO:0000256" key="6">
    <source>
        <dbReference type="SAM" id="MobiDB-lite"/>
    </source>
</evidence>
<proteinExistence type="predicted"/>
<dbReference type="GO" id="GO:0008270">
    <property type="term" value="F:zinc ion binding"/>
    <property type="evidence" value="ECO:0007669"/>
    <property type="project" value="UniProtKB-KW"/>
</dbReference>
<feature type="compositionally biased region" description="Low complexity" evidence="6">
    <location>
        <begin position="510"/>
        <end position="519"/>
    </location>
</feature>
<feature type="domain" description="UBP-type" evidence="8">
    <location>
        <begin position="230"/>
        <end position="334"/>
    </location>
</feature>
<reference evidence="9 10" key="1">
    <citation type="journal article" date="2016" name="Mol. Biol. Evol.">
        <title>Comparative Genomics of Early-Diverging Mushroom-Forming Fungi Provides Insights into the Origins of Lignocellulose Decay Capabilities.</title>
        <authorList>
            <person name="Nagy L.G."/>
            <person name="Riley R."/>
            <person name="Tritt A."/>
            <person name="Adam C."/>
            <person name="Daum C."/>
            <person name="Floudas D."/>
            <person name="Sun H."/>
            <person name="Yadav J.S."/>
            <person name="Pangilinan J."/>
            <person name="Larsson K.H."/>
            <person name="Matsuura K."/>
            <person name="Barry K."/>
            <person name="Labutti K."/>
            <person name="Kuo R."/>
            <person name="Ohm R.A."/>
            <person name="Bhattacharya S.S."/>
            <person name="Shirouzu T."/>
            <person name="Yoshinaga Y."/>
            <person name="Martin F.M."/>
            <person name="Grigoriev I.V."/>
            <person name="Hibbett D.S."/>
        </authorList>
    </citation>
    <scope>NUCLEOTIDE SEQUENCE [LARGE SCALE GENOMIC DNA]</scope>
    <source>
        <strain evidence="9 10">HHB12029</strain>
    </source>
</reference>
<dbReference type="PROSITE" id="PS50089">
    <property type="entry name" value="ZF_RING_2"/>
    <property type="match status" value="1"/>
</dbReference>
<keyword evidence="2 4" id="KW-0863">Zinc-finger</keyword>
<dbReference type="InParanoid" id="A0A166AYX1"/>
<dbReference type="SMART" id="SM00184">
    <property type="entry name" value="RING"/>
    <property type="match status" value="1"/>
</dbReference>
<dbReference type="Pfam" id="PF13639">
    <property type="entry name" value="zf-RING_2"/>
    <property type="match status" value="1"/>
</dbReference>
<dbReference type="FunCoup" id="A0A166AYX1">
    <property type="interactions" value="943"/>
</dbReference>
<keyword evidence="5" id="KW-0175">Coiled coil</keyword>
<feature type="domain" description="RING-type" evidence="7">
    <location>
        <begin position="193"/>
        <end position="233"/>
    </location>
</feature>
<dbReference type="PROSITE" id="PS50271">
    <property type="entry name" value="ZF_UBP"/>
    <property type="match status" value="1"/>
</dbReference>
<dbReference type="GO" id="GO:0016567">
    <property type="term" value="P:protein ubiquitination"/>
    <property type="evidence" value="ECO:0007669"/>
    <property type="project" value="TreeGrafter"/>
</dbReference>
<name>A0A166AYX1_EXIGL</name>
<evidence type="ECO:0000256" key="1">
    <source>
        <dbReference type="ARBA" id="ARBA00022723"/>
    </source>
</evidence>
<dbReference type="Pfam" id="PF02148">
    <property type="entry name" value="zf-UBP"/>
    <property type="match status" value="1"/>
</dbReference>
<keyword evidence="3" id="KW-0862">Zinc</keyword>
<feature type="region of interest" description="Disordered" evidence="6">
    <location>
        <begin position="55"/>
        <end position="79"/>
    </location>
</feature>
<dbReference type="CDD" id="cd12717">
    <property type="entry name" value="RRM_ETP1"/>
    <property type="match status" value="1"/>
</dbReference>
<dbReference type="InterPro" id="IPR013083">
    <property type="entry name" value="Znf_RING/FYVE/PHD"/>
</dbReference>
<dbReference type="InterPro" id="IPR001841">
    <property type="entry name" value="Znf_RING"/>
</dbReference>
<evidence type="ECO:0000256" key="2">
    <source>
        <dbReference type="ARBA" id="ARBA00022771"/>
    </source>
</evidence>
<dbReference type="InterPro" id="IPR047243">
    <property type="entry name" value="RING-H2_BRAP2"/>
</dbReference>
<evidence type="ECO:0000259" key="7">
    <source>
        <dbReference type="PROSITE" id="PS50089"/>
    </source>
</evidence>
<dbReference type="InterPro" id="IPR011422">
    <property type="entry name" value="BRAP2/ETP1_RRM"/>
</dbReference>
<dbReference type="InterPro" id="IPR001607">
    <property type="entry name" value="Znf_UBP"/>
</dbReference>
<dbReference type="AlphaFoldDB" id="A0A166AYX1"/>
<dbReference type="GO" id="GO:0007265">
    <property type="term" value="P:Ras protein signal transduction"/>
    <property type="evidence" value="ECO:0007669"/>
    <property type="project" value="TreeGrafter"/>
</dbReference>
<evidence type="ECO:0000256" key="3">
    <source>
        <dbReference type="ARBA" id="ARBA00022833"/>
    </source>
</evidence>
<dbReference type="Proteomes" id="UP000077266">
    <property type="component" value="Unassembled WGS sequence"/>
</dbReference>
<dbReference type="PANTHER" id="PTHR24007:SF7">
    <property type="entry name" value="BRCA1-ASSOCIATED PROTEIN"/>
    <property type="match status" value="1"/>
</dbReference>
<evidence type="ECO:0000313" key="9">
    <source>
        <dbReference type="EMBL" id="KZV96389.1"/>
    </source>
</evidence>
<dbReference type="GO" id="GO:0061630">
    <property type="term" value="F:ubiquitin protein ligase activity"/>
    <property type="evidence" value="ECO:0007669"/>
    <property type="project" value="TreeGrafter"/>
</dbReference>
<organism evidence="9 10">
    <name type="scientific">Exidia glandulosa HHB12029</name>
    <dbReference type="NCBI Taxonomy" id="1314781"/>
    <lineage>
        <taxon>Eukaryota</taxon>
        <taxon>Fungi</taxon>
        <taxon>Dikarya</taxon>
        <taxon>Basidiomycota</taxon>
        <taxon>Agaricomycotina</taxon>
        <taxon>Agaricomycetes</taxon>
        <taxon>Auriculariales</taxon>
        <taxon>Exidiaceae</taxon>
        <taxon>Exidia</taxon>
    </lineage>
</organism>
<feature type="coiled-coil region" evidence="5">
    <location>
        <begin position="381"/>
        <end position="489"/>
    </location>
</feature>
<sequence>MASVTATTKASGKEKATNPFGTATASFVARSGSTISVESGSTNLPEGIIHIFKANAPPARPDESPTTSKRPLPPAGATFDGGDGTILAVLAVPSWMNHSDFLTFVAPAAEGMAHVRIIRDFAPNRSIVLMKFRNQGDAQEFVEEFNGKPFNSMEPEACQVVRVASVQVDSHDVGTEDFLRTVSASDSYELPTCPVCLDRMDSAVTGLVTIPCSHTFHCTCLSKWGDSRCPVCRYSQNLLSSSKSPQPQQGAANTMSACFDCSTTTNLWICLICGNVGCGRYGRGHAQAHFNLTTHLYALELETQRVWDYASDGYVHRLIQNRADGKVVELPSAASLAGVGQGGPGPADAHAADKIEAIGLEYSYLLTSQLDSQRAYYEEQANELRHELRDAHLRAEAMAREYEERRRADEERRKEEEEHLREYERDKARAEKKAERLADLARKLEHDLKEERAVSEGLMRNVAAMKAKTEAADAERADLNNRVNDLQDQLRDVMFFLEARTKIEDEGDAAAEAAGGSVVVPPPSQGKKKRGKK</sequence>
<dbReference type="CDD" id="cd16457">
    <property type="entry name" value="RING-H2_BRAP2"/>
    <property type="match status" value="1"/>
</dbReference>
<dbReference type="EMBL" id="KV425943">
    <property type="protein sequence ID" value="KZV96389.1"/>
    <property type="molecule type" value="Genomic_DNA"/>
</dbReference>
<gene>
    <name evidence="9" type="ORF">EXIGLDRAFT_733310</name>
</gene>
<evidence type="ECO:0000256" key="4">
    <source>
        <dbReference type="PROSITE-ProRule" id="PRU00502"/>
    </source>
</evidence>
<keyword evidence="1" id="KW-0479">Metal-binding</keyword>
<dbReference type="GO" id="GO:0005737">
    <property type="term" value="C:cytoplasm"/>
    <property type="evidence" value="ECO:0007669"/>
    <property type="project" value="TreeGrafter"/>
</dbReference>
<feature type="region of interest" description="Disordered" evidence="6">
    <location>
        <begin position="508"/>
        <end position="533"/>
    </location>
</feature>
<dbReference type="SMART" id="SM00290">
    <property type="entry name" value="ZnF_UBP"/>
    <property type="match status" value="1"/>
</dbReference>
<accession>A0A166AYX1</accession>
<dbReference type="STRING" id="1314781.A0A166AYX1"/>
<dbReference type="Gene3D" id="3.30.40.10">
    <property type="entry name" value="Zinc/RING finger domain, C3HC4 (zinc finger)"/>
    <property type="match status" value="2"/>
</dbReference>
<dbReference type="SUPFAM" id="SSF57850">
    <property type="entry name" value="RING/U-box"/>
    <property type="match status" value="2"/>
</dbReference>
<evidence type="ECO:0000259" key="8">
    <source>
        <dbReference type="PROSITE" id="PS50271"/>
    </source>
</evidence>
<evidence type="ECO:0000313" key="10">
    <source>
        <dbReference type="Proteomes" id="UP000077266"/>
    </source>
</evidence>
<dbReference type="PANTHER" id="PTHR24007">
    <property type="entry name" value="BRCA1-ASSOCIATED PROTEIN"/>
    <property type="match status" value="1"/>
</dbReference>